<dbReference type="SMART" id="SM00530">
    <property type="entry name" value="HTH_XRE"/>
    <property type="match status" value="1"/>
</dbReference>
<gene>
    <name evidence="3" type="ORF">GGQ80_000813</name>
</gene>
<evidence type="ECO:0000256" key="1">
    <source>
        <dbReference type="SAM" id="MobiDB-lite"/>
    </source>
</evidence>
<dbReference type="PROSITE" id="PS50943">
    <property type="entry name" value="HTH_CROC1"/>
    <property type="match status" value="1"/>
</dbReference>
<feature type="compositionally biased region" description="Basic and acidic residues" evidence="1">
    <location>
        <begin position="150"/>
        <end position="159"/>
    </location>
</feature>
<dbReference type="InterPro" id="IPR010982">
    <property type="entry name" value="Lambda_DNA-bd_dom_sf"/>
</dbReference>
<accession>A0A840FHU2</accession>
<evidence type="ECO:0000313" key="4">
    <source>
        <dbReference type="Proteomes" id="UP000529795"/>
    </source>
</evidence>
<dbReference type="RefSeq" id="WP_183982616.1">
    <property type="nucleotide sequence ID" value="NZ_JACIEV010000002.1"/>
</dbReference>
<keyword evidence="4" id="KW-1185">Reference proteome</keyword>
<feature type="region of interest" description="Disordered" evidence="1">
    <location>
        <begin position="60"/>
        <end position="79"/>
    </location>
</feature>
<dbReference type="EMBL" id="JACIEV010000002">
    <property type="protein sequence ID" value="MBB4152925.1"/>
    <property type="molecule type" value="Genomic_DNA"/>
</dbReference>
<sequence length="166" mass="17862">MIIGQRIRERLDALGMSQSELARRVPMTQGAIAGLITGRSRSSTHLHKIARILHTTPDYLEGLTDDPDANAPPPPPAPTTQIVSLPVVLPSQPALAAMFRGLLLSVEGLKLTTDELADELATLLPTGLGQIKGRLRYVENDDADGQSSPGEDRSTDGEQRPQAQRN</sequence>
<proteinExistence type="predicted"/>
<comment type="caution">
    <text evidence="3">The sequence shown here is derived from an EMBL/GenBank/DDBJ whole genome shotgun (WGS) entry which is preliminary data.</text>
</comment>
<organism evidence="3 4">
    <name type="scientific">Sphingomonas jinjuensis</name>
    <dbReference type="NCBI Taxonomy" id="535907"/>
    <lineage>
        <taxon>Bacteria</taxon>
        <taxon>Pseudomonadati</taxon>
        <taxon>Pseudomonadota</taxon>
        <taxon>Alphaproteobacteria</taxon>
        <taxon>Sphingomonadales</taxon>
        <taxon>Sphingomonadaceae</taxon>
        <taxon>Sphingomonas</taxon>
    </lineage>
</organism>
<feature type="region of interest" description="Disordered" evidence="1">
    <location>
        <begin position="139"/>
        <end position="166"/>
    </location>
</feature>
<dbReference type="InterPro" id="IPR001387">
    <property type="entry name" value="Cro/C1-type_HTH"/>
</dbReference>
<dbReference type="Pfam" id="PF01381">
    <property type="entry name" value="HTH_3"/>
    <property type="match status" value="1"/>
</dbReference>
<reference evidence="3 4" key="1">
    <citation type="submission" date="2020-08" db="EMBL/GenBank/DDBJ databases">
        <title>Genomic Encyclopedia of Type Strains, Phase IV (KMG-IV): sequencing the most valuable type-strain genomes for metagenomic binning, comparative biology and taxonomic classification.</title>
        <authorList>
            <person name="Goeker M."/>
        </authorList>
    </citation>
    <scope>NUCLEOTIDE SEQUENCE [LARGE SCALE GENOMIC DNA]</scope>
    <source>
        <strain evidence="3 4">YC6723</strain>
    </source>
</reference>
<feature type="domain" description="HTH cro/C1-type" evidence="2">
    <location>
        <begin position="7"/>
        <end position="60"/>
    </location>
</feature>
<dbReference type="CDD" id="cd00093">
    <property type="entry name" value="HTH_XRE"/>
    <property type="match status" value="1"/>
</dbReference>
<name>A0A840FHU2_9SPHN</name>
<dbReference type="Proteomes" id="UP000529795">
    <property type="component" value="Unassembled WGS sequence"/>
</dbReference>
<dbReference type="SUPFAM" id="SSF47413">
    <property type="entry name" value="lambda repressor-like DNA-binding domains"/>
    <property type="match status" value="1"/>
</dbReference>
<dbReference type="GO" id="GO:0003677">
    <property type="term" value="F:DNA binding"/>
    <property type="evidence" value="ECO:0007669"/>
    <property type="project" value="InterPro"/>
</dbReference>
<dbReference type="AlphaFoldDB" id="A0A840FHU2"/>
<dbReference type="Gene3D" id="1.10.260.40">
    <property type="entry name" value="lambda repressor-like DNA-binding domains"/>
    <property type="match status" value="1"/>
</dbReference>
<evidence type="ECO:0000313" key="3">
    <source>
        <dbReference type="EMBL" id="MBB4152925.1"/>
    </source>
</evidence>
<protein>
    <submittedName>
        <fullName evidence="3">Transcriptional regulator with XRE-family HTH domain</fullName>
    </submittedName>
</protein>
<evidence type="ECO:0000259" key="2">
    <source>
        <dbReference type="PROSITE" id="PS50943"/>
    </source>
</evidence>